<dbReference type="SUPFAM" id="SSF52172">
    <property type="entry name" value="CheY-like"/>
    <property type="match status" value="1"/>
</dbReference>
<dbReference type="Pfam" id="PF12452">
    <property type="entry name" value="DUF3685"/>
    <property type="match status" value="1"/>
</dbReference>
<dbReference type="Proteomes" id="UP000729733">
    <property type="component" value="Unassembled WGS sequence"/>
</dbReference>
<reference evidence="3" key="1">
    <citation type="journal article" date="2021" name="Antonie Van Leeuwenhoek">
        <title>Draft genome and description of Waterburya agarophytonicola gen. nov. sp. nov. (Pleurocapsales, Cyanobacteria): a seaweed symbiont.</title>
        <authorList>
            <person name="Bonthond G."/>
            <person name="Shalygin S."/>
            <person name="Bayer T."/>
            <person name="Weinberger F."/>
        </authorList>
    </citation>
    <scope>NUCLEOTIDE SEQUENCE</scope>
    <source>
        <strain evidence="3">KI4</strain>
    </source>
</reference>
<dbReference type="PANTHER" id="PTHR45566:SF1">
    <property type="entry name" value="HTH-TYPE TRANSCRIPTIONAL REGULATOR YHJB-RELATED"/>
    <property type="match status" value="1"/>
</dbReference>
<evidence type="ECO:0000259" key="2">
    <source>
        <dbReference type="PROSITE" id="PS50110"/>
    </source>
</evidence>
<proteinExistence type="predicted"/>
<accession>A0A964BPB9</accession>
<dbReference type="RefSeq" id="WP_229639372.1">
    <property type="nucleotide sequence ID" value="NZ_JADWDC010000008.1"/>
</dbReference>
<dbReference type="EMBL" id="JADWDC010000008">
    <property type="protein sequence ID" value="MCC0176331.1"/>
    <property type="molecule type" value="Genomic_DNA"/>
</dbReference>
<dbReference type="GO" id="GO:0000160">
    <property type="term" value="P:phosphorelay signal transduction system"/>
    <property type="evidence" value="ECO:0007669"/>
    <property type="project" value="InterPro"/>
</dbReference>
<dbReference type="PROSITE" id="PS50110">
    <property type="entry name" value="RESPONSE_REGULATORY"/>
    <property type="match status" value="1"/>
</dbReference>
<gene>
    <name evidence="3" type="ORF">I4641_04985</name>
</gene>
<dbReference type="AlphaFoldDB" id="A0A964BPB9"/>
<evidence type="ECO:0000313" key="3">
    <source>
        <dbReference type="EMBL" id="MCC0176331.1"/>
    </source>
</evidence>
<dbReference type="Gene3D" id="3.40.50.2300">
    <property type="match status" value="1"/>
</dbReference>
<comment type="caution">
    <text evidence="3">The sequence shown here is derived from an EMBL/GenBank/DDBJ whole genome shotgun (WGS) entry which is preliminary data.</text>
</comment>
<dbReference type="InterPro" id="IPR051015">
    <property type="entry name" value="EvgA-like"/>
</dbReference>
<feature type="domain" description="Response regulatory" evidence="2">
    <location>
        <begin position="10"/>
        <end position="131"/>
    </location>
</feature>
<comment type="caution">
    <text evidence="1">Lacks conserved residue(s) required for the propagation of feature annotation.</text>
</comment>
<name>A0A964BPB9_9CYAN</name>
<protein>
    <submittedName>
        <fullName evidence="3">DUF3685 domain-containing protein</fullName>
    </submittedName>
</protein>
<evidence type="ECO:0000256" key="1">
    <source>
        <dbReference type="PROSITE-ProRule" id="PRU00169"/>
    </source>
</evidence>
<dbReference type="InterPro" id="IPR016837">
    <property type="entry name" value="Uncharacterised_Ycf55_cyanobac"/>
</dbReference>
<dbReference type="PANTHER" id="PTHR45566">
    <property type="entry name" value="HTH-TYPE TRANSCRIPTIONAL REGULATOR YHJB-RELATED"/>
    <property type="match status" value="1"/>
</dbReference>
<dbReference type="InterPro" id="IPR001789">
    <property type="entry name" value="Sig_transdc_resp-reg_receiver"/>
</dbReference>
<organism evidence="3 4">
    <name type="scientific">Waterburya agarophytonicola KI4</name>
    <dbReference type="NCBI Taxonomy" id="2874699"/>
    <lineage>
        <taxon>Bacteria</taxon>
        <taxon>Bacillati</taxon>
        <taxon>Cyanobacteriota</taxon>
        <taxon>Cyanophyceae</taxon>
        <taxon>Pleurocapsales</taxon>
        <taxon>Hyellaceae</taxon>
        <taxon>Waterburya</taxon>
        <taxon>Waterburya agarophytonicola</taxon>
    </lineage>
</organism>
<evidence type="ECO:0000313" key="4">
    <source>
        <dbReference type="Proteomes" id="UP000729733"/>
    </source>
</evidence>
<dbReference type="InterPro" id="IPR011006">
    <property type="entry name" value="CheY-like_superfamily"/>
</dbReference>
<dbReference type="InterPro" id="IPR022552">
    <property type="entry name" value="UPF_Ycf55"/>
</dbReference>
<dbReference type="PIRSF" id="PIRSF026434">
    <property type="entry name" value="RR_ycf55_prd"/>
    <property type="match status" value="1"/>
</dbReference>
<sequence length="553" mass="63752">MTKITTDKIKLYIVDRDAIFRLGLRTAIAQYDNFTIVGEGSIDNDTFRELTQGLVLNVLVIGISQTDPSELSSLEFCQQFRELYPQLPIFLLTPNNLSPRHLARIKRWGIRGCCDRTASIHTVMEALYTVAYGNVYWQNNAVPRKLWQKALGRISQPGRIELEETLQRINTRLTNRDLSDWERVFLIGRKRELLTARWLSNRLVAQEIVLDENSTTAIESSRQGELVVSNATELVSLPVFADSVNKKIFERVVIDIQLGLVNRTSTSLEIDILQHQIQKKLCHLIVKRLSETIEMIPVANTLDRNYTDYLKSLWSWTIGMFFTQYYGELTIEEEQELTILLEQNFIAVDLNIFNYIYGVPELFEYLQGQPGFTLDNVDRKSDDPEAIARIEFLLHNLIINLANSVIQVILNNFYDVEKLKYQLYKPEYKSDREIARFRNQLSWKYRQEKYFSHPQNIFESRHQLYILDGGKIRKSYVYAPRKAELEQLTGIPWLTTIAIELRDAISPLVRKFIALAGNGVVFVLTQVIGKGLGLIGKGIIQGIGSTIKDINHK</sequence>
<keyword evidence="4" id="KW-1185">Reference proteome</keyword>